<gene>
    <name evidence="2" type="ORF">H6P81_001814</name>
</gene>
<dbReference type="AlphaFoldDB" id="A0AAV7FBT1"/>
<evidence type="ECO:0000256" key="1">
    <source>
        <dbReference type="SAM" id="MobiDB-lite"/>
    </source>
</evidence>
<feature type="compositionally biased region" description="Basic and acidic residues" evidence="1">
    <location>
        <begin position="16"/>
        <end position="42"/>
    </location>
</feature>
<evidence type="ECO:0000313" key="2">
    <source>
        <dbReference type="EMBL" id="KAG9457306.1"/>
    </source>
</evidence>
<comment type="caution">
    <text evidence="2">The sequence shown here is derived from an EMBL/GenBank/DDBJ whole genome shotgun (WGS) entry which is preliminary data.</text>
</comment>
<feature type="compositionally biased region" description="Polar residues" evidence="1">
    <location>
        <begin position="1"/>
        <end position="15"/>
    </location>
</feature>
<proteinExistence type="predicted"/>
<dbReference type="Proteomes" id="UP000825729">
    <property type="component" value="Unassembled WGS sequence"/>
</dbReference>
<accession>A0AAV7FBT1</accession>
<organism evidence="2 3">
    <name type="scientific">Aristolochia fimbriata</name>
    <name type="common">White veined hardy Dutchman's pipe vine</name>
    <dbReference type="NCBI Taxonomy" id="158543"/>
    <lineage>
        <taxon>Eukaryota</taxon>
        <taxon>Viridiplantae</taxon>
        <taxon>Streptophyta</taxon>
        <taxon>Embryophyta</taxon>
        <taxon>Tracheophyta</taxon>
        <taxon>Spermatophyta</taxon>
        <taxon>Magnoliopsida</taxon>
        <taxon>Magnoliidae</taxon>
        <taxon>Piperales</taxon>
        <taxon>Aristolochiaceae</taxon>
        <taxon>Aristolochia</taxon>
    </lineage>
</organism>
<evidence type="ECO:0000313" key="3">
    <source>
        <dbReference type="Proteomes" id="UP000825729"/>
    </source>
</evidence>
<feature type="region of interest" description="Disordered" evidence="1">
    <location>
        <begin position="1"/>
        <end position="49"/>
    </location>
</feature>
<name>A0AAV7FBT1_ARIFI</name>
<protein>
    <submittedName>
        <fullName evidence="2">Uncharacterized protein</fullName>
    </submittedName>
</protein>
<reference evidence="2 3" key="1">
    <citation type="submission" date="2021-07" db="EMBL/GenBank/DDBJ databases">
        <title>The Aristolochia fimbriata genome: insights into angiosperm evolution, floral development and chemical biosynthesis.</title>
        <authorList>
            <person name="Jiao Y."/>
        </authorList>
    </citation>
    <scope>NUCLEOTIDE SEQUENCE [LARGE SCALE GENOMIC DNA]</scope>
    <source>
        <strain evidence="2">IBCAS-2021</strain>
        <tissue evidence="2">Leaf</tissue>
    </source>
</reference>
<dbReference type="EMBL" id="JAINDJ010000002">
    <property type="protein sequence ID" value="KAG9457306.1"/>
    <property type="molecule type" value="Genomic_DNA"/>
</dbReference>
<keyword evidence="3" id="KW-1185">Reference proteome</keyword>
<sequence length="139" mass="15714">MGHFQRNNPLTSSYDHNLRKTENAEGRGRSRLSRPNEKEEKRNRGRAKNILRVCVPPQQVWNAFSADFSGISFQQFPLSKPWGEPVIRPASRRPAQDDSSPFGESNALLSLDSAKRILVGTVVVRLAESYRTLPSCTEF</sequence>